<name>I4F262_MODI5</name>
<dbReference type="Gene3D" id="3.90.950.20">
    <property type="entry name" value="CinA-like"/>
    <property type="match status" value="1"/>
</dbReference>
<dbReference type="Proteomes" id="UP000006461">
    <property type="component" value="Chromosome"/>
</dbReference>
<gene>
    <name evidence="2" type="ordered locus">MODMU_4330</name>
</gene>
<dbReference type="STRING" id="477641.MODMU_4330"/>
<accession>I4F262</accession>
<dbReference type="OMA" id="FKFLNMD"/>
<dbReference type="Pfam" id="PF02464">
    <property type="entry name" value="CinA"/>
    <property type="match status" value="1"/>
</dbReference>
<dbReference type="PATRIC" id="fig|477641.3.peg.4050"/>
<proteinExistence type="predicted"/>
<dbReference type="SUPFAM" id="SSF142433">
    <property type="entry name" value="CinA-like"/>
    <property type="match status" value="1"/>
</dbReference>
<dbReference type="InterPro" id="IPR008136">
    <property type="entry name" value="CinA_C"/>
</dbReference>
<evidence type="ECO:0000313" key="2">
    <source>
        <dbReference type="EMBL" id="CCH89725.1"/>
    </source>
</evidence>
<evidence type="ECO:0000259" key="1">
    <source>
        <dbReference type="Pfam" id="PF02464"/>
    </source>
</evidence>
<dbReference type="KEGG" id="mmar:MODMU_4330"/>
<protein>
    <submittedName>
        <fullName evidence="2">Competence/damage-inducible protein cinA</fullName>
    </submittedName>
</protein>
<keyword evidence="3" id="KW-1185">Reference proteome</keyword>
<organism evidence="2 3">
    <name type="scientific">Modestobacter italicus (strain DSM 44449 / CECT 9708 / BC 501)</name>
    <dbReference type="NCBI Taxonomy" id="2732864"/>
    <lineage>
        <taxon>Bacteria</taxon>
        <taxon>Bacillati</taxon>
        <taxon>Actinomycetota</taxon>
        <taxon>Actinomycetes</taxon>
        <taxon>Geodermatophilales</taxon>
        <taxon>Geodermatophilaceae</taxon>
        <taxon>Modestobacter</taxon>
    </lineage>
</organism>
<dbReference type="eggNOG" id="COG1546">
    <property type="taxonomic scope" value="Bacteria"/>
</dbReference>
<dbReference type="NCBIfam" id="TIGR00199">
    <property type="entry name" value="PncC_domain"/>
    <property type="match status" value="1"/>
</dbReference>
<feature type="domain" description="CinA C-terminal" evidence="1">
    <location>
        <begin position="10"/>
        <end position="159"/>
    </location>
</feature>
<dbReference type="EMBL" id="FO203431">
    <property type="protein sequence ID" value="CCH89725.1"/>
    <property type="molecule type" value="Genomic_DNA"/>
</dbReference>
<dbReference type="InterPro" id="IPR036653">
    <property type="entry name" value="CinA-like_C"/>
</dbReference>
<evidence type="ECO:0000313" key="3">
    <source>
        <dbReference type="Proteomes" id="UP000006461"/>
    </source>
</evidence>
<sequence length="178" mass="17806">MSLPPAEPTTAARVHAGLLARGETVAAAESLTAGLFCATLASVPGASGTLRGGAVVYATDLKTALAGVPADLLAEHGPVSERTAAALAEGIRVRCAATWGVGLTGVAGPDPVDGHAPGRVYLGLSDGLLTVVHELDLPGDRAEVRAGAVQTALLRLLERLDEHPLPAGNHPGRAGVTP</sequence>
<dbReference type="AlphaFoldDB" id="I4F262"/>
<reference evidence="2 3" key="1">
    <citation type="journal article" date="2012" name="J. Bacteriol.">
        <title>Genome Sequence of Radiation-Resistant Modestobacter marinus Strain BC501, a Representative Actinobacterium That Thrives on Calcareous Stone Surfaces.</title>
        <authorList>
            <person name="Normand P."/>
            <person name="Gury J."/>
            <person name="Pujic P."/>
            <person name="Chouaia B."/>
            <person name="Crotti E."/>
            <person name="Brusetti L."/>
            <person name="Daffonchio D."/>
            <person name="Vacherie B."/>
            <person name="Barbe V."/>
            <person name="Medigue C."/>
            <person name="Calteau A."/>
            <person name="Ghodhbane-Gtari F."/>
            <person name="Essoussi I."/>
            <person name="Nouioui I."/>
            <person name="Abbassi-Ghozzi I."/>
            <person name="Gtari M."/>
        </authorList>
    </citation>
    <scope>NUCLEOTIDE SEQUENCE [LARGE SCALE GENOMIC DNA]</scope>
    <source>
        <strain evidence="3">BC 501</strain>
    </source>
</reference>
<dbReference type="HOGENOM" id="CLU_030805_1_0_11"/>